<feature type="transmembrane region" description="Helical" evidence="1">
    <location>
        <begin position="21"/>
        <end position="44"/>
    </location>
</feature>
<name>A0AAT9J7J4_9VIRU</name>
<proteinExistence type="predicted"/>
<reference evidence="3" key="2">
    <citation type="submission" date="2024-03" db="EMBL/GenBank/DDBJ databases">
        <authorList>
            <person name="Ni Y."/>
            <person name="Xu T."/>
            <person name="Yan S."/>
            <person name="Chen L."/>
            <person name="Wang Y."/>
        </authorList>
    </citation>
    <scope>NUCLEOTIDE SEQUENCE</scope>
    <source>
        <strain evidence="3">NTT1</strain>
        <strain evidence="2">NTT2</strain>
    </source>
</reference>
<protein>
    <submittedName>
        <fullName evidence="3">ORF20</fullName>
    </submittedName>
    <submittedName>
        <fullName evidence="2">ORF41</fullName>
    </submittedName>
</protein>
<accession>A0AAT9J7J4</accession>
<keyword evidence="1" id="KW-0812">Transmembrane</keyword>
<organism evidence="3">
    <name type="scientific">Nitrosopumilaceae spindle-shaped virus</name>
    <dbReference type="NCBI Taxonomy" id="3065433"/>
    <lineage>
        <taxon>Viruses</taxon>
    </lineage>
</organism>
<reference evidence="3" key="1">
    <citation type="journal article" date="2024" name="Environ. Microbiol. Rep.">
        <title>Hiding in plain sight: The discovery of complete genomes of 11 hypothetical spindle-shaped viruses that putatively infect mesophilic ammonia-oxidizing archaea.</title>
        <authorList>
            <person name="Ni Y."/>
            <person name="Xu T."/>
            <person name="Yan S."/>
            <person name="Chen L."/>
            <person name="Wang Y."/>
        </authorList>
    </citation>
    <scope>NUCLEOTIDE SEQUENCE</scope>
    <source>
        <strain evidence="3">NTT1</strain>
        <strain evidence="2">NTT2</strain>
    </source>
</reference>
<dbReference type="EMBL" id="BK067791">
    <property type="protein sequence ID" value="DBA52161.1"/>
    <property type="molecule type" value="Genomic_DNA"/>
</dbReference>
<keyword evidence="1" id="KW-1133">Transmembrane helix</keyword>
<evidence type="ECO:0000256" key="1">
    <source>
        <dbReference type="SAM" id="Phobius"/>
    </source>
</evidence>
<dbReference type="EMBL" id="BK067783">
    <property type="protein sequence ID" value="DBA51740.1"/>
    <property type="molecule type" value="Genomic_DNA"/>
</dbReference>
<evidence type="ECO:0000313" key="3">
    <source>
        <dbReference type="EMBL" id="DBA52161.1"/>
    </source>
</evidence>
<evidence type="ECO:0000313" key="2">
    <source>
        <dbReference type="EMBL" id="DBA51740.1"/>
    </source>
</evidence>
<sequence>MNIILKLINYIDSKKESNPKLFKFLLICLWLVAPAEMLCIRLGWFGFKKLQKKFYFNSTLEKLK</sequence>
<keyword evidence="1" id="KW-0472">Membrane</keyword>